<sequence length="263" mass="29390">MAEEFNFDNITASTYNDANAVAMKIDPVDLFYNVALKVQKQREDIIASFERIGTAWAELKLGWTGKSAEEQTKFGDSYSAVVWEFFGSKDDPDTTDVVEPDKAGVVNQFATGLKGAANGYAQVESNLKVAFEIFGDQLIDQGPPQGEWDNYLPLWATWSLPDAPTAGEDFQDMTLDEQEDFYKQGGHRDQDSPPVSSEATTDGDMWFENGETVKGEWTWTEERDGPYDLKITVEDGAVWNGQPNDKVKVKWVHDDTGEEVEGQ</sequence>
<dbReference type="EMBL" id="JAUSRA010000001">
    <property type="protein sequence ID" value="MDP9796149.1"/>
    <property type="molecule type" value="Genomic_DNA"/>
</dbReference>
<accession>A0ABT9MXI2</accession>
<evidence type="ECO:0008006" key="4">
    <source>
        <dbReference type="Google" id="ProtNLM"/>
    </source>
</evidence>
<evidence type="ECO:0000256" key="1">
    <source>
        <dbReference type="SAM" id="MobiDB-lite"/>
    </source>
</evidence>
<organism evidence="2 3">
    <name type="scientific">Catenuloplanes nepalensis</name>
    <dbReference type="NCBI Taxonomy" id="587533"/>
    <lineage>
        <taxon>Bacteria</taxon>
        <taxon>Bacillati</taxon>
        <taxon>Actinomycetota</taxon>
        <taxon>Actinomycetes</taxon>
        <taxon>Micromonosporales</taxon>
        <taxon>Micromonosporaceae</taxon>
        <taxon>Catenuloplanes</taxon>
    </lineage>
</organism>
<dbReference type="Proteomes" id="UP001240984">
    <property type="component" value="Unassembled WGS sequence"/>
</dbReference>
<protein>
    <recommendedName>
        <fullName evidence="4">WXG100 family type VII secretion target</fullName>
    </recommendedName>
</protein>
<comment type="caution">
    <text evidence="2">The sequence shown here is derived from an EMBL/GenBank/DDBJ whole genome shotgun (WGS) entry which is preliminary data.</text>
</comment>
<keyword evidence="3" id="KW-1185">Reference proteome</keyword>
<evidence type="ECO:0000313" key="3">
    <source>
        <dbReference type="Proteomes" id="UP001240984"/>
    </source>
</evidence>
<reference evidence="2 3" key="1">
    <citation type="submission" date="2023-07" db="EMBL/GenBank/DDBJ databases">
        <title>Sequencing the genomes of 1000 actinobacteria strains.</title>
        <authorList>
            <person name="Klenk H.-P."/>
        </authorList>
    </citation>
    <scope>NUCLEOTIDE SEQUENCE [LARGE SCALE GENOMIC DNA]</scope>
    <source>
        <strain evidence="2 3">DSM 44710</strain>
    </source>
</reference>
<name>A0ABT9MXI2_9ACTN</name>
<proteinExistence type="predicted"/>
<dbReference type="RefSeq" id="WP_306832517.1">
    <property type="nucleotide sequence ID" value="NZ_JAUSRA010000001.1"/>
</dbReference>
<feature type="region of interest" description="Disordered" evidence="1">
    <location>
        <begin position="183"/>
        <end position="220"/>
    </location>
</feature>
<gene>
    <name evidence="2" type="ORF">J2S43_004661</name>
</gene>
<evidence type="ECO:0000313" key="2">
    <source>
        <dbReference type="EMBL" id="MDP9796149.1"/>
    </source>
</evidence>